<evidence type="ECO:0000259" key="1">
    <source>
        <dbReference type="Pfam" id="PF12696"/>
    </source>
</evidence>
<dbReference type="InterPro" id="IPR027417">
    <property type="entry name" value="P-loop_NTPase"/>
</dbReference>
<name>A0A2D2D7R5_METT3</name>
<dbReference type="AlphaFoldDB" id="A0A2D2D7R5"/>
<reference evidence="3" key="1">
    <citation type="submission" date="2017-10" db="EMBL/GenBank/DDBJ databases">
        <title>Completed PacBio SMRT sequence of Methylosinus trichosporium OB3b reveals presence of a third large plasmid.</title>
        <authorList>
            <person name="Charles T.C."/>
            <person name="Lynch M.D.J."/>
            <person name="Heil J.R."/>
            <person name="Cheng J."/>
        </authorList>
    </citation>
    <scope>NUCLEOTIDE SEQUENCE [LARGE SCALE GENOMIC DNA]</scope>
    <source>
        <strain evidence="3">OB3b</strain>
        <plasmid evidence="3">pob3b2</plasmid>
    </source>
</reference>
<dbReference type="SUPFAM" id="SSF52540">
    <property type="entry name" value="P-loop containing nucleoside triphosphate hydrolases"/>
    <property type="match status" value="1"/>
</dbReference>
<protein>
    <submittedName>
        <fullName evidence="2">Conjugal transfer protein TraG</fullName>
    </submittedName>
</protein>
<evidence type="ECO:0000313" key="3">
    <source>
        <dbReference type="Proteomes" id="UP000230709"/>
    </source>
</evidence>
<gene>
    <name evidence="2" type="ORF">CQW49_22325</name>
</gene>
<dbReference type="InterPro" id="IPR051162">
    <property type="entry name" value="T4SS_component"/>
</dbReference>
<dbReference type="KEGG" id="mtw:CQW49_22325"/>
<dbReference type="RefSeq" id="WP_099832104.1">
    <property type="nucleotide sequence ID" value="NZ_CP023739.1"/>
</dbReference>
<dbReference type="PANTHER" id="PTHR30121:SF6">
    <property type="entry name" value="SLR6007 PROTEIN"/>
    <property type="match status" value="1"/>
</dbReference>
<dbReference type="Proteomes" id="UP000230709">
    <property type="component" value="Plasmid pOB3b2"/>
</dbReference>
<dbReference type="Pfam" id="PF12696">
    <property type="entry name" value="TraG-D_C"/>
    <property type="match status" value="1"/>
</dbReference>
<proteinExistence type="predicted"/>
<keyword evidence="2" id="KW-0614">Plasmid</keyword>
<dbReference type="PANTHER" id="PTHR30121">
    <property type="entry name" value="UNCHARACTERIZED PROTEIN YJGR-RELATED"/>
    <property type="match status" value="1"/>
</dbReference>
<dbReference type="InterPro" id="IPR032689">
    <property type="entry name" value="TraG-D_C"/>
</dbReference>
<feature type="domain" description="TraD/TraG TraM recognition site" evidence="1">
    <location>
        <begin position="423"/>
        <end position="520"/>
    </location>
</feature>
<geneLocation type="plasmid" evidence="3">
    <name>pob3b2</name>
</geneLocation>
<dbReference type="Gene3D" id="3.40.50.300">
    <property type="entry name" value="P-loop containing nucleotide triphosphate hydrolases"/>
    <property type="match status" value="2"/>
</dbReference>
<organism evidence="2 3">
    <name type="scientific">Methylosinus trichosporium (strain ATCC 35070 / NCIMB 11131 / UNIQEM 75 / OB3b)</name>
    <dbReference type="NCBI Taxonomy" id="595536"/>
    <lineage>
        <taxon>Bacteria</taxon>
        <taxon>Pseudomonadati</taxon>
        <taxon>Pseudomonadota</taxon>
        <taxon>Alphaproteobacteria</taxon>
        <taxon>Hyphomicrobiales</taxon>
        <taxon>Methylocystaceae</taxon>
        <taxon>Methylosinus</taxon>
    </lineage>
</organism>
<dbReference type="CDD" id="cd01127">
    <property type="entry name" value="TrwB_TraG_TraD_VirD4"/>
    <property type="match status" value="1"/>
</dbReference>
<sequence>MIPREISGPQERFERSGAQALRDLRPMSTRLWGSLMSEFSGAVLCVGAGLMLLEPASVDLILPAAIGYAALVLTRRVELPMRLPKSAGVADWNYPDPKNRAPRMAAGIIYLGRDIAGRELWITAEDGRQHATIPGTTGAGKTTAILGFVSNSLTHASGFVLVDGKADHTLFGEVMALARRFGREDDVLHLNLLVASGNKESNSFNPFATGNADAIREMVVSQLGEQAANDSNGVFRSRAVALIGAVIPVLTWIRDHAGVPIDIEKIRDALELRVIWKLAVKGHYELRDPATGKAKDIPLDLPQDVVYPLLAYLGELPGYDTDLDYNKQKSDDPSKQHGYARFYFTEMFTQLGVSLGHIFKVEQGDIDMRDVVLNRRILVVSLPALENSSDTLAGLGKIVVTSLRGMMAQMLGMPKEMLGMEAPYHIVLDELAYYATSDLDRMMAQGRSLNIAFWLGFQEVSGIFARLGEKTYTLLGNANLTAAMRQQDANRTREWIEETSGMTDVAQATSFRGGDIGVYHDTRQADVRQVSRVNWRDLQSLIEGEAIMLFGGRRIYAKVFHANVDNSGPKRLVRRISLAPPAHAELEARLDTIREIAARIENGIVAAGGREPMAPTLRAIFDAFRLAKANGGDRDACVEAAIRAAGEVPFVAREERQGAGARFSLMLKSALRGTKGEATGEVWPVEPFDKALFEKVLEIEAAIGEDGPAARERASALLGKIEVALQESEGTLPTRENREKLQADLATVTAVIVGGAEAAENPAARRRAEISP</sequence>
<evidence type="ECO:0000313" key="2">
    <source>
        <dbReference type="EMBL" id="ATQ70889.1"/>
    </source>
</evidence>
<dbReference type="EMBL" id="CP023739">
    <property type="protein sequence ID" value="ATQ70889.1"/>
    <property type="molecule type" value="Genomic_DNA"/>
</dbReference>
<keyword evidence="3" id="KW-1185">Reference proteome</keyword>
<accession>A0A2D2D7R5</accession>